<protein>
    <recommendedName>
        <fullName evidence="3">RRM domain-containing protein</fullName>
    </recommendedName>
</protein>
<reference evidence="5" key="1">
    <citation type="journal article" date="2011" name="Genome Res.">
        <title>Phylogeny-wide analysis of social amoeba genomes highlights ancient origins for complex intercellular communication.</title>
        <authorList>
            <person name="Heidel A.J."/>
            <person name="Lawal H.M."/>
            <person name="Felder M."/>
            <person name="Schilde C."/>
            <person name="Helps N.R."/>
            <person name="Tunggal B."/>
            <person name="Rivero F."/>
            <person name="John U."/>
            <person name="Schleicher M."/>
            <person name="Eichinger L."/>
            <person name="Platzer M."/>
            <person name="Noegel A.A."/>
            <person name="Schaap P."/>
            <person name="Gloeckner G."/>
        </authorList>
    </citation>
    <scope>NUCLEOTIDE SEQUENCE [LARGE SCALE GENOMIC DNA]</scope>
    <source>
        <strain evidence="5">SH3</strain>
    </source>
</reference>
<dbReference type="SMART" id="SM00360">
    <property type="entry name" value="RRM"/>
    <property type="match status" value="1"/>
</dbReference>
<dbReference type="EMBL" id="GL883007">
    <property type="protein sequence ID" value="EGG24196.1"/>
    <property type="molecule type" value="Genomic_DNA"/>
</dbReference>
<dbReference type="InterPro" id="IPR035979">
    <property type="entry name" value="RBD_domain_sf"/>
</dbReference>
<dbReference type="Proteomes" id="UP000007797">
    <property type="component" value="Unassembled WGS sequence"/>
</dbReference>
<gene>
    <name evidence="4" type="ORF">DFA_06343</name>
</gene>
<dbReference type="Pfam" id="PF00076">
    <property type="entry name" value="RRM_1"/>
    <property type="match status" value="1"/>
</dbReference>
<dbReference type="PANTHER" id="PTHR47640">
    <property type="entry name" value="TRNA SELENOCYSTEINE 1-ASSOCIATED PROTEIN 1-RELATED-RELATED"/>
    <property type="match status" value="1"/>
</dbReference>
<evidence type="ECO:0000313" key="4">
    <source>
        <dbReference type="EMBL" id="EGG24196.1"/>
    </source>
</evidence>
<dbReference type="Gene3D" id="3.30.70.330">
    <property type="match status" value="1"/>
</dbReference>
<dbReference type="InterPro" id="IPR050825">
    <property type="entry name" value="RBM42_RBP45_47-like"/>
</dbReference>
<evidence type="ECO:0000256" key="2">
    <source>
        <dbReference type="PROSITE-ProRule" id="PRU00176"/>
    </source>
</evidence>
<dbReference type="KEGG" id="dfa:DFA_06343"/>
<dbReference type="InterPro" id="IPR000504">
    <property type="entry name" value="RRM_dom"/>
</dbReference>
<dbReference type="RefSeq" id="XP_004362047.1">
    <property type="nucleotide sequence ID" value="XM_004361990.1"/>
</dbReference>
<accession>F4PKS2</accession>
<dbReference type="SUPFAM" id="SSF54928">
    <property type="entry name" value="RNA-binding domain, RBD"/>
    <property type="match status" value="1"/>
</dbReference>
<dbReference type="InterPro" id="IPR012677">
    <property type="entry name" value="Nucleotide-bd_a/b_plait_sf"/>
</dbReference>
<dbReference type="OrthoDB" id="439808at2759"/>
<feature type="domain" description="RRM" evidence="3">
    <location>
        <begin position="11"/>
        <end position="91"/>
    </location>
</feature>
<name>F4PKS2_CACFS</name>
<dbReference type="STRING" id="1054147.F4PKS2"/>
<dbReference type="GeneID" id="14876126"/>
<keyword evidence="1 2" id="KW-0694">RNA-binding</keyword>
<proteinExistence type="predicted"/>
<dbReference type="PROSITE" id="PS50102">
    <property type="entry name" value="RRM"/>
    <property type="match status" value="1"/>
</dbReference>
<evidence type="ECO:0000313" key="5">
    <source>
        <dbReference type="Proteomes" id="UP000007797"/>
    </source>
</evidence>
<evidence type="ECO:0000259" key="3">
    <source>
        <dbReference type="PROSITE" id="PS50102"/>
    </source>
</evidence>
<evidence type="ECO:0000256" key="1">
    <source>
        <dbReference type="ARBA" id="ARBA00022884"/>
    </source>
</evidence>
<organism evidence="4 5">
    <name type="scientific">Cavenderia fasciculata</name>
    <name type="common">Slime mold</name>
    <name type="synonym">Dictyostelium fasciculatum</name>
    <dbReference type="NCBI Taxonomy" id="261658"/>
    <lineage>
        <taxon>Eukaryota</taxon>
        <taxon>Amoebozoa</taxon>
        <taxon>Evosea</taxon>
        <taxon>Eumycetozoa</taxon>
        <taxon>Dictyostelia</taxon>
        <taxon>Acytosteliales</taxon>
        <taxon>Cavenderiaceae</taxon>
        <taxon>Cavenderia</taxon>
    </lineage>
</organism>
<dbReference type="GO" id="GO:0003729">
    <property type="term" value="F:mRNA binding"/>
    <property type="evidence" value="ECO:0007669"/>
    <property type="project" value="InterPro"/>
</dbReference>
<dbReference type="AlphaFoldDB" id="F4PKS2"/>
<sequence>MDREKTIADGYGVFVSDIARGVTDEMLKEEFSKIAEVSEAIVVKNKHSGETKGYGFVKFFSLNDCYRAVEWTSPPAFKDHFSGKSREIRLD</sequence>
<keyword evidence="5" id="KW-1185">Reference proteome</keyword>